<evidence type="ECO:0000313" key="4">
    <source>
        <dbReference type="Proteomes" id="UP000230922"/>
    </source>
</evidence>
<accession>A0A2H0VA18</accession>
<gene>
    <name evidence="3" type="ORF">COT92_03705</name>
</gene>
<dbReference type="InterPro" id="IPR029063">
    <property type="entry name" value="SAM-dependent_MTases_sf"/>
</dbReference>
<evidence type="ECO:0000256" key="1">
    <source>
        <dbReference type="ARBA" id="ARBA00022679"/>
    </source>
</evidence>
<dbReference type="Proteomes" id="UP000230922">
    <property type="component" value="Unassembled WGS sequence"/>
</dbReference>
<dbReference type="Gene3D" id="3.40.50.150">
    <property type="entry name" value="Vaccinia Virus protein VP39"/>
    <property type="match status" value="1"/>
</dbReference>
<dbReference type="SUPFAM" id="SSF53335">
    <property type="entry name" value="S-adenosyl-L-methionine-dependent methyltransferases"/>
    <property type="match status" value="1"/>
</dbReference>
<dbReference type="CDD" id="cd02440">
    <property type="entry name" value="AdoMet_MTases"/>
    <property type="match status" value="1"/>
</dbReference>
<protein>
    <recommendedName>
        <fullName evidence="2">Methyltransferase domain-containing protein</fullName>
    </recommendedName>
</protein>
<dbReference type="EMBL" id="PFAK01000062">
    <property type="protein sequence ID" value="PIR95934.1"/>
    <property type="molecule type" value="Genomic_DNA"/>
</dbReference>
<name>A0A2H0VA18_9BACT</name>
<evidence type="ECO:0000259" key="2">
    <source>
        <dbReference type="Pfam" id="PF13649"/>
    </source>
</evidence>
<feature type="domain" description="Methyltransferase" evidence="2">
    <location>
        <begin position="49"/>
        <end position="146"/>
    </location>
</feature>
<proteinExistence type="predicted"/>
<dbReference type="InterPro" id="IPR041698">
    <property type="entry name" value="Methyltransf_25"/>
</dbReference>
<keyword evidence="1" id="KW-0808">Transferase</keyword>
<evidence type="ECO:0000313" key="3">
    <source>
        <dbReference type="EMBL" id="PIR95934.1"/>
    </source>
</evidence>
<sequence length="224" mass="25528">MVEFKTGKSQRELWEKQHLERAGEHEELEDTPNEFGKKCIQLIPENGTILEIGAANGRDARYFAKEKGCRVIATDFSEIAAGHLQAAAIKDRTSCHVYPVVADAKNLPITQKEYFDAVYARSSLHLDNEELDKFMEEVATILKSGGYLMIEGKPKEDFKISRSEEVKANMHMDHDGHLRRAWSEEGIKKIVDKLGFQLISINRSTENWHGVETQFINFIAKKYG</sequence>
<dbReference type="AlphaFoldDB" id="A0A2H0VA18"/>
<organism evidence="3 4">
    <name type="scientific">Candidatus Doudnabacteria bacterium CG10_big_fil_rev_8_21_14_0_10_42_18</name>
    <dbReference type="NCBI Taxonomy" id="1974552"/>
    <lineage>
        <taxon>Bacteria</taxon>
        <taxon>Candidatus Doudnaibacteriota</taxon>
    </lineage>
</organism>
<dbReference type="PANTHER" id="PTHR43861">
    <property type="entry name" value="TRANS-ACONITATE 2-METHYLTRANSFERASE-RELATED"/>
    <property type="match status" value="1"/>
</dbReference>
<dbReference type="GO" id="GO:0016740">
    <property type="term" value="F:transferase activity"/>
    <property type="evidence" value="ECO:0007669"/>
    <property type="project" value="UniProtKB-KW"/>
</dbReference>
<comment type="caution">
    <text evidence="3">The sequence shown here is derived from an EMBL/GenBank/DDBJ whole genome shotgun (WGS) entry which is preliminary data.</text>
</comment>
<reference evidence="4" key="1">
    <citation type="submission" date="2017-09" db="EMBL/GenBank/DDBJ databases">
        <title>Depth-based differentiation of microbial function through sediment-hosted aquifers and enrichment of novel symbionts in the deep terrestrial subsurface.</title>
        <authorList>
            <person name="Probst A.J."/>
            <person name="Ladd B."/>
            <person name="Jarett J.K."/>
            <person name="Geller-Mcgrath D.E."/>
            <person name="Sieber C.M.K."/>
            <person name="Emerson J.B."/>
            <person name="Anantharaman K."/>
            <person name="Thomas B.C."/>
            <person name="Malmstrom R."/>
            <person name="Stieglmeier M."/>
            <person name="Klingl A."/>
            <person name="Woyke T."/>
            <person name="Ryan C.M."/>
            <person name="Banfield J.F."/>
        </authorList>
    </citation>
    <scope>NUCLEOTIDE SEQUENCE [LARGE SCALE GENOMIC DNA]</scope>
</reference>
<dbReference type="Pfam" id="PF13649">
    <property type="entry name" value="Methyltransf_25"/>
    <property type="match status" value="1"/>
</dbReference>